<reference evidence="4" key="1">
    <citation type="submission" date="2017-02" db="UniProtKB">
        <authorList>
            <consortium name="WormBaseParasite"/>
        </authorList>
    </citation>
    <scope>IDENTIFICATION</scope>
</reference>
<feature type="compositionally biased region" description="Acidic residues" evidence="1">
    <location>
        <begin position="34"/>
        <end position="47"/>
    </location>
</feature>
<feature type="region of interest" description="Disordered" evidence="1">
    <location>
        <begin position="32"/>
        <end position="55"/>
    </location>
</feature>
<dbReference type="Proteomes" id="UP000278807">
    <property type="component" value="Unassembled WGS sequence"/>
</dbReference>
<proteinExistence type="predicted"/>
<organism evidence="4">
    <name type="scientific">Rodentolepis nana</name>
    <name type="common">Dwarf tapeworm</name>
    <name type="synonym">Hymenolepis nana</name>
    <dbReference type="NCBI Taxonomy" id="102285"/>
    <lineage>
        <taxon>Eukaryota</taxon>
        <taxon>Metazoa</taxon>
        <taxon>Spiralia</taxon>
        <taxon>Lophotrochozoa</taxon>
        <taxon>Platyhelminthes</taxon>
        <taxon>Cestoda</taxon>
        <taxon>Eucestoda</taxon>
        <taxon>Cyclophyllidea</taxon>
        <taxon>Hymenolepididae</taxon>
        <taxon>Rodentolepis</taxon>
    </lineage>
</organism>
<evidence type="ECO:0000313" key="3">
    <source>
        <dbReference type="Proteomes" id="UP000278807"/>
    </source>
</evidence>
<accession>A0A0R3TAH1</accession>
<reference evidence="2 3" key="2">
    <citation type="submission" date="2018-11" db="EMBL/GenBank/DDBJ databases">
        <authorList>
            <consortium name="Pathogen Informatics"/>
        </authorList>
    </citation>
    <scope>NUCLEOTIDE SEQUENCE [LARGE SCALE GENOMIC DNA]</scope>
</reference>
<protein>
    <submittedName>
        <fullName evidence="2 4">Uncharacterized protein</fullName>
    </submittedName>
</protein>
<evidence type="ECO:0000256" key="1">
    <source>
        <dbReference type="SAM" id="MobiDB-lite"/>
    </source>
</evidence>
<dbReference type="AlphaFoldDB" id="A0A0R3TAH1"/>
<name>A0A0R3TAH1_RODNA</name>
<evidence type="ECO:0000313" key="2">
    <source>
        <dbReference type="EMBL" id="VDN99918.1"/>
    </source>
</evidence>
<gene>
    <name evidence="2" type="ORF">HNAJ_LOCUS4059</name>
</gene>
<dbReference type="EMBL" id="UZAE01002636">
    <property type="protein sequence ID" value="VDN99918.1"/>
    <property type="molecule type" value="Genomic_DNA"/>
</dbReference>
<keyword evidence="3" id="KW-1185">Reference proteome</keyword>
<evidence type="ECO:0000313" key="4">
    <source>
        <dbReference type="WBParaSite" id="HNAJ_0000406001-mRNA-1"/>
    </source>
</evidence>
<sequence>MLEEQKVREMTDNFYFRTAATQACPCTDRLGAEEKEEEAEQEEEEEKMESGTLRNVTKSGRILNVPFTGIA</sequence>
<dbReference type="WBParaSite" id="HNAJ_0000406001-mRNA-1">
    <property type="protein sequence ID" value="HNAJ_0000406001-mRNA-1"/>
    <property type="gene ID" value="HNAJ_0000406001"/>
</dbReference>